<protein>
    <submittedName>
        <fullName evidence="2">Uncharacterized protein</fullName>
    </submittedName>
</protein>
<evidence type="ECO:0000313" key="2">
    <source>
        <dbReference type="EMBL" id="KAK5598454.1"/>
    </source>
</evidence>
<feature type="non-terminal residue" evidence="2">
    <location>
        <position position="1"/>
    </location>
</feature>
<dbReference type="AlphaFoldDB" id="A0AAV9QMC9"/>
<proteinExistence type="predicted"/>
<feature type="compositionally biased region" description="Pro residues" evidence="1">
    <location>
        <begin position="13"/>
        <end position="25"/>
    </location>
</feature>
<comment type="caution">
    <text evidence="2">The sequence shown here is derived from an EMBL/GenBank/DDBJ whole genome shotgun (WGS) entry which is preliminary data.</text>
</comment>
<keyword evidence="3" id="KW-1185">Reference proteome</keyword>
<reference evidence="2 3" key="1">
    <citation type="submission" date="2021-06" db="EMBL/GenBank/DDBJ databases">
        <authorList>
            <person name="Palmer J.M."/>
        </authorList>
    </citation>
    <scope>NUCLEOTIDE SEQUENCE [LARGE SCALE GENOMIC DNA]</scope>
    <source>
        <strain evidence="2 3">MEX-2019</strain>
        <tissue evidence="2">Muscle</tissue>
    </source>
</reference>
<accession>A0AAV9QMC9</accession>
<name>A0AAV9QMC9_9TELE</name>
<evidence type="ECO:0000313" key="3">
    <source>
        <dbReference type="Proteomes" id="UP001311232"/>
    </source>
</evidence>
<feature type="region of interest" description="Disordered" evidence="1">
    <location>
        <begin position="1"/>
        <end position="26"/>
    </location>
</feature>
<gene>
    <name evidence="2" type="ORF">CRENBAI_010714</name>
</gene>
<evidence type="ECO:0000256" key="1">
    <source>
        <dbReference type="SAM" id="MobiDB-lite"/>
    </source>
</evidence>
<organism evidence="2 3">
    <name type="scientific">Crenichthys baileyi</name>
    <name type="common">White River springfish</name>
    <dbReference type="NCBI Taxonomy" id="28760"/>
    <lineage>
        <taxon>Eukaryota</taxon>
        <taxon>Metazoa</taxon>
        <taxon>Chordata</taxon>
        <taxon>Craniata</taxon>
        <taxon>Vertebrata</taxon>
        <taxon>Euteleostomi</taxon>
        <taxon>Actinopterygii</taxon>
        <taxon>Neopterygii</taxon>
        <taxon>Teleostei</taxon>
        <taxon>Neoteleostei</taxon>
        <taxon>Acanthomorphata</taxon>
        <taxon>Ovalentaria</taxon>
        <taxon>Atherinomorphae</taxon>
        <taxon>Cyprinodontiformes</taxon>
        <taxon>Goodeidae</taxon>
        <taxon>Crenichthys</taxon>
    </lineage>
</organism>
<dbReference type="EMBL" id="JAHHUM010003086">
    <property type="protein sequence ID" value="KAK5598454.1"/>
    <property type="molecule type" value="Genomic_DNA"/>
</dbReference>
<dbReference type="Proteomes" id="UP001311232">
    <property type="component" value="Unassembled WGS sequence"/>
</dbReference>
<sequence length="86" mass="9372">KNELGPFAVPSGPTNPSPFKTPSPPVYRSKLCSQQRPCLYDPEWSSFPGLKEEQRDRITVVTALTCSLAGRLSEPPHPTATEVSCS</sequence>